<dbReference type="AlphaFoldDB" id="A0A830HC27"/>
<accession>A0A830HC27</accession>
<organism evidence="2 3">
    <name type="scientific">Pycnococcus provasolii</name>
    <dbReference type="NCBI Taxonomy" id="41880"/>
    <lineage>
        <taxon>Eukaryota</taxon>
        <taxon>Viridiplantae</taxon>
        <taxon>Chlorophyta</taxon>
        <taxon>Pseudoscourfieldiophyceae</taxon>
        <taxon>Pseudoscourfieldiales</taxon>
        <taxon>Pycnococcaceae</taxon>
        <taxon>Pycnococcus</taxon>
    </lineage>
</organism>
<comment type="caution">
    <text evidence="2">The sequence shown here is derived from an EMBL/GenBank/DDBJ whole genome shotgun (WGS) entry which is preliminary data.</text>
</comment>
<sequence>MPRSSAPFSVSSVLSSADLESASKVCSCTLQARGKRQHARGMGTHARRRWIGVLTTILSIAACLFPAVSAAHTLQPAERPASARPVELDVFSAAPRRALHQWKTKLPKPMLLRDNVLPRQAAIQPRVDAMTMFRRDQRHRARAEKKTYRAERDSVPGHHNREFLDLIRKRRTRDVNSEYVA</sequence>
<keyword evidence="1" id="KW-1133">Transmembrane helix</keyword>
<proteinExistence type="predicted"/>
<keyword evidence="1" id="KW-0472">Membrane</keyword>
<gene>
    <name evidence="2" type="ORF">PPROV_000139300</name>
</gene>
<dbReference type="EMBL" id="BNJQ01000003">
    <property type="protein sequence ID" value="GHP02637.1"/>
    <property type="molecule type" value="Genomic_DNA"/>
</dbReference>
<reference evidence="2" key="1">
    <citation type="submission" date="2020-10" db="EMBL/GenBank/DDBJ databases">
        <title>Unveiling of a novel bifunctional photoreceptor, Dualchrome1, isolated from a cosmopolitan green alga.</title>
        <authorList>
            <person name="Suzuki S."/>
            <person name="Kawachi M."/>
        </authorList>
    </citation>
    <scope>NUCLEOTIDE SEQUENCE</scope>
    <source>
        <strain evidence="2">NIES 2893</strain>
    </source>
</reference>
<name>A0A830HC27_9CHLO</name>
<keyword evidence="3" id="KW-1185">Reference proteome</keyword>
<protein>
    <submittedName>
        <fullName evidence="2">Uncharacterized protein</fullName>
    </submittedName>
</protein>
<dbReference type="Proteomes" id="UP000660262">
    <property type="component" value="Unassembled WGS sequence"/>
</dbReference>
<feature type="transmembrane region" description="Helical" evidence="1">
    <location>
        <begin position="50"/>
        <end position="71"/>
    </location>
</feature>
<evidence type="ECO:0000256" key="1">
    <source>
        <dbReference type="SAM" id="Phobius"/>
    </source>
</evidence>
<evidence type="ECO:0000313" key="2">
    <source>
        <dbReference type="EMBL" id="GHP02637.1"/>
    </source>
</evidence>
<evidence type="ECO:0000313" key="3">
    <source>
        <dbReference type="Proteomes" id="UP000660262"/>
    </source>
</evidence>
<keyword evidence="1" id="KW-0812">Transmembrane</keyword>